<proteinExistence type="predicted"/>
<organism evidence="2 3">
    <name type="scientific">Ceratopteris richardii</name>
    <name type="common">Triangle waterfern</name>
    <dbReference type="NCBI Taxonomy" id="49495"/>
    <lineage>
        <taxon>Eukaryota</taxon>
        <taxon>Viridiplantae</taxon>
        <taxon>Streptophyta</taxon>
        <taxon>Embryophyta</taxon>
        <taxon>Tracheophyta</taxon>
        <taxon>Polypodiopsida</taxon>
        <taxon>Polypodiidae</taxon>
        <taxon>Polypodiales</taxon>
        <taxon>Pteridineae</taxon>
        <taxon>Pteridaceae</taxon>
        <taxon>Parkerioideae</taxon>
        <taxon>Ceratopteris</taxon>
    </lineage>
</organism>
<feature type="compositionally biased region" description="Low complexity" evidence="1">
    <location>
        <begin position="1"/>
        <end position="11"/>
    </location>
</feature>
<dbReference type="Proteomes" id="UP000825935">
    <property type="component" value="Chromosome 29"/>
</dbReference>
<gene>
    <name evidence="2" type="ORF">KP509_29G012400</name>
</gene>
<dbReference type="OrthoDB" id="2020529at2759"/>
<evidence type="ECO:0000313" key="3">
    <source>
        <dbReference type="Proteomes" id="UP000825935"/>
    </source>
</evidence>
<dbReference type="PANTHER" id="PTHR34572:SF1">
    <property type="entry name" value="GOLGIN FAMILY A PROTEIN"/>
    <property type="match status" value="1"/>
</dbReference>
<dbReference type="EMBL" id="CM035434">
    <property type="protein sequence ID" value="KAH7291343.1"/>
    <property type="molecule type" value="Genomic_DNA"/>
</dbReference>
<evidence type="ECO:0000256" key="1">
    <source>
        <dbReference type="SAM" id="MobiDB-lite"/>
    </source>
</evidence>
<feature type="region of interest" description="Disordered" evidence="1">
    <location>
        <begin position="1"/>
        <end position="24"/>
    </location>
</feature>
<comment type="caution">
    <text evidence="2">The sequence shown here is derived from an EMBL/GenBank/DDBJ whole genome shotgun (WGS) entry which is preliminary data.</text>
</comment>
<keyword evidence="3" id="KW-1185">Reference proteome</keyword>
<accession>A0A8T2R741</accession>
<protein>
    <submittedName>
        <fullName evidence="2">Uncharacterized protein</fullName>
    </submittedName>
</protein>
<dbReference type="OMA" id="FLYKWVP"/>
<dbReference type="AlphaFoldDB" id="A0A8T2R741"/>
<evidence type="ECO:0000313" key="2">
    <source>
        <dbReference type="EMBL" id="KAH7291343.1"/>
    </source>
</evidence>
<reference evidence="2" key="1">
    <citation type="submission" date="2021-08" db="EMBL/GenBank/DDBJ databases">
        <title>WGS assembly of Ceratopteris richardii.</title>
        <authorList>
            <person name="Marchant D.B."/>
            <person name="Chen G."/>
            <person name="Jenkins J."/>
            <person name="Shu S."/>
            <person name="Leebens-Mack J."/>
            <person name="Grimwood J."/>
            <person name="Schmutz J."/>
            <person name="Soltis P."/>
            <person name="Soltis D."/>
            <person name="Chen Z.-H."/>
        </authorList>
    </citation>
    <scope>NUCLEOTIDE SEQUENCE</scope>
    <source>
        <strain evidence="2">Whitten #5841</strain>
        <tissue evidence="2">Leaf</tissue>
    </source>
</reference>
<name>A0A8T2R741_CERRI</name>
<dbReference type="PANTHER" id="PTHR34572">
    <property type="entry name" value="GOLGIN FAMILY A PROTEIN"/>
    <property type="match status" value="1"/>
</dbReference>
<sequence>MDGTRSMGSRSSSRHGPTSTALFTGPVRRWKKAWAPIAPPAASSSSSTPSKIFLYKWVPLQTAGTKDEKSEEAVIQSARYVPVCLFSFEFNTAVNFGCLYGSRIVSSYLKANT</sequence>